<feature type="compositionally biased region" description="Low complexity" evidence="9">
    <location>
        <begin position="201"/>
        <end position="226"/>
    </location>
</feature>
<dbReference type="GO" id="GO:0009277">
    <property type="term" value="C:fungal-type cell wall"/>
    <property type="evidence" value="ECO:0007669"/>
    <property type="project" value="UniProtKB-ARBA"/>
</dbReference>
<dbReference type="EMBL" id="QUQM01000001">
    <property type="protein sequence ID" value="KAA8650248.1"/>
    <property type="molecule type" value="Genomic_DNA"/>
</dbReference>
<feature type="compositionally biased region" description="Gly residues" evidence="9">
    <location>
        <begin position="227"/>
        <end position="236"/>
    </location>
</feature>
<evidence type="ECO:0000256" key="10">
    <source>
        <dbReference type="SAM" id="SignalP"/>
    </source>
</evidence>
<dbReference type="Gene3D" id="1.20.1280.140">
    <property type="match status" value="1"/>
</dbReference>
<accession>A0A4S3JPC5</accession>
<evidence type="ECO:0000256" key="3">
    <source>
        <dbReference type="ARBA" id="ARBA00022525"/>
    </source>
</evidence>
<protein>
    <recommendedName>
        <fullName evidence="8">Cell wall mannoprotein 1</fullName>
    </recommendedName>
</protein>
<evidence type="ECO:0000256" key="9">
    <source>
        <dbReference type="SAM" id="MobiDB-lite"/>
    </source>
</evidence>
<feature type="region of interest" description="Disordered" evidence="9">
    <location>
        <begin position="173"/>
        <end position="246"/>
    </location>
</feature>
<feature type="signal peptide" evidence="10">
    <location>
        <begin position="1"/>
        <end position="17"/>
    </location>
</feature>
<dbReference type="PANTHER" id="PTHR38123:SF6">
    <property type="entry name" value="CELL WALL SERINE-THREONINE-RICH GALACTOMANNOPROTEIN MP1 (AFU_ORTHOLOGUE AFUA_4G03240)"/>
    <property type="match status" value="1"/>
</dbReference>
<dbReference type="GO" id="GO:0008289">
    <property type="term" value="F:lipid binding"/>
    <property type="evidence" value="ECO:0007669"/>
    <property type="project" value="UniProtKB-KW"/>
</dbReference>
<dbReference type="Proteomes" id="UP000324241">
    <property type="component" value="Unassembled WGS sequence"/>
</dbReference>
<name>A0A4S3JPC5_9EURO</name>
<dbReference type="Pfam" id="PF12296">
    <property type="entry name" value="HsbA"/>
    <property type="match status" value="1"/>
</dbReference>
<dbReference type="GeneID" id="54325632"/>
<evidence type="ECO:0000313" key="14">
    <source>
        <dbReference type="Proteomes" id="UP000324241"/>
    </source>
</evidence>
<dbReference type="STRING" id="1220188.A0A4S3JPC5"/>
<evidence type="ECO:0000256" key="4">
    <source>
        <dbReference type="ARBA" id="ARBA00022729"/>
    </source>
</evidence>
<keyword evidence="13" id="KW-1185">Reference proteome</keyword>
<dbReference type="FunFam" id="1.20.1280.140:FF:000001">
    <property type="entry name" value="Cell wall serine-threonine-rich galactomannoprotein Mp1"/>
    <property type="match status" value="1"/>
</dbReference>
<dbReference type="PANTHER" id="PTHR38123">
    <property type="entry name" value="CELL WALL SERINE-THREONINE-RICH GALACTOMANNOPROTEIN MP1 (AFU_ORTHOLOGUE AFUA_4G03240)"/>
    <property type="match status" value="1"/>
</dbReference>
<dbReference type="GO" id="GO:0005576">
    <property type="term" value="C:extracellular region"/>
    <property type="evidence" value="ECO:0007669"/>
    <property type="project" value="TreeGrafter"/>
</dbReference>
<evidence type="ECO:0000313" key="11">
    <source>
        <dbReference type="EMBL" id="KAA8650248.1"/>
    </source>
</evidence>
<evidence type="ECO:0000256" key="8">
    <source>
        <dbReference type="ARBA" id="ARBA00071527"/>
    </source>
</evidence>
<evidence type="ECO:0000256" key="2">
    <source>
        <dbReference type="ARBA" id="ARBA00022512"/>
    </source>
</evidence>
<gene>
    <name evidence="11" type="ORF">ATNIH1004_002930</name>
    <name evidence="12" type="ORF">EYZ11_003832</name>
</gene>
<evidence type="ECO:0000313" key="12">
    <source>
        <dbReference type="EMBL" id="THC96677.1"/>
    </source>
</evidence>
<reference evidence="11 14" key="2">
    <citation type="submission" date="2019-08" db="EMBL/GenBank/DDBJ databases">
        <title>The genome sequence of a newly discovered highly antifungal drug resistant Aspergillus species, Aspergillus tanneri NIH 1004.</title>
        <authorList>
            <person name="Mounaud S."/>
            <person name="Singh I."/>
            <person name="Joardar V."/>
            <person name="Pakala S."/>
            <person name="Pakala S."/>
            <person name="Venepally P."/>
            <person name="Chung J.K."/>
            <person name="Losada L."/>
            <person name="Nierman W.C."/>
        </authorList>
    </citation>
    <scope>NUCLEOTIDE SEQUENCE [LARGE SCALE GENOMIC DNA]</scope>
    <source>
        <strain evidence="11 14">NIH1004</strain>
    </source>
</reference>
<keyword evidence="2" id="KW-0134">Cell wall</keyword>
<feature type="chain" id="PRO_5036122162" description="Cell wall mannoprotein 1" evidence="10">
    <location>
        <begin position="18"/>
        <end position="269"/>
    </location>
</feature>
<dbReference type="AlphaFoldDB" id="A0A4S3JPC5"/>
<keyword evidence="5" id="KW-0446">Lipid-binding</keyword>
<comment type="similarity">
    <text evidence="7">Belongs to the cell wall mannoprotein 1 family.</text>
</comment>
<dbReference type="RefSeq" id="XP_033429609.1">
    <property type="nucleotide sequence ID" value="XM_033567614.1"/>
</dbReference>
<comment type="caution">
    <text evidence="12">The sequence shown here is derived from an EMBL/GenBank/DDBJ whole genome shotgun (WGS) entry which is preliminary data.</text>
</comment>
<comment type="function">
    <text evidence="6">Constitutive protein of the cell wall. Antigen target of host humoral immune response.</text>
</comment>
<evidence type="ECO:0000256" key="5">
    <source>
        <dbReference type="ARBA" id="ARBA00023121"/>
    </source>
</evidence>
<keyword evidence="4 10" id="KW-0732">Signal</keyword>
<proteinExistence type="inferred from homology"/>
<dbReference type="InterPro" id="IPR021054">
    <property type="entry name" value="Cell_wall_mannoprotein_1"/>
</dbReference>
<evidence type="ECO:0000256" key="6">
    <source>
        <dbReference type="ARBA" id="ARBA00056563"/>
    </source>
</evidence>
<dbReference type="EMBL" id="SOSA01000103">
    <property type="protein sequence ID" value="THC96677.1"/>
    <property type="molecule type" value="Genomic_DNA"/>
</dbReference>
<sequence length="269" mass="26438">MRFTALFTLGLATSALATPAVVQRDSTGVTNVLSEVGKGVDALGSAADGYNGGDPSKVESASEDLIATIKKGVSTVEGGGDLTSSDALALTSPVKDLTSKVQDTVDKIIAKKSKFEAAGAATKVKESLNAQYKAADSLSSAISKKVPEALSDLAKELSAGITKAIQKGIDAYKDAKDSNPGKETATATKTGDSEPTGGAGKTTSTPTIPKPTSSGPGSSSATPSPTGGSGSGGSGSGSQPPLHTGAANINRFSYTLGGAVAAAAVAVAF</sequence>
<reference evidence="12 13" key="1">
    <citation type="submission" date="2019-03" db="EMBL/GenBank/DDBJ databases">
        <title>The genome sequence of a newly discovered highly antifungal drug resistant Aspergillus species, Aspergillus tanneri NIH 1004.</title>
        <authorList>
            <person name="Mounaud S."/>
            <person name="Singh I."/>
            <person name="Joardar V."/>
            <person name="Pakala S."/>
            <person name="Pakala S."/>
            <person name="Venepally P."/>
            <person name="Hoover J."/>
            <person name="Nierman W."/>
            <person name="Chung J."/>
            <person name="Losada L."/>
        </authorList>
    </citation>
    <scope>NUCLEOTIDE SEQUENCE [LARGE SCALE GENOMIC DNA]</scope>
    <source>
        <strain evidence="12 13">NIH1004</strain>
    </source>
</reference>
<organism evidence="12 13">
    <name type="scientific">Aspergillus tanneri</name>
    <dbReference type="NCBI Taxonomy" id="1220188"/>
    <lineage>
        <taxon>Eukaryota</taxon>
        <taxon>Fungi</taxon>
        <taxon>Dikarya</taxon>
        <taxon>Ascomycota</taxon>
        <taxon>Pezizomycotina</taxon>
        <taxon>Eurotiomycetes</taxon>
        <taxon>Eurotiomycetidae</taxon>
        <taxon>Eurotiales</taxon>
        <taxon>Aspergillaceae</taxon>
        <taxon>Aspergillus</taxon>
        <taxon>Aspergillus subgen. Circumdati</taxon>
    </lineage>
</organism>
<dbReference type="VEuPathDB" id="FungiDB:EYZ11_003832"/>
<evidence type="ECO:0000256" key="1">
    <source>
        <dbReference type="ARBA" id="ARBA00004191"/>
    </source>
</evidence>
<comment type="subcellular location">
    <subcellularLocation>
        <location evidence="1">Secreted</location>
        <location evidence="1">Cell wall</location>
    </subcellularLocation>
</comment>
<keyword evidence="3" id="KW-0964">Secreted</keyword>
<dbReference type="OrthoDB" id="2422134at2759"/>
<dbReference type="Proteomes" id="UP000308092">
    <property type="component" value="Unassembled WGS sequence"/>
</dbReference>
<evidence type="ECO:0000313" key="13">
    <source>
        <dbReference type="Proteomes" id="UP000308092"/>
    </source>
</evidence>
<evidence type="ECO:0000256" key="7">
    <source>
        <dbReference type="ARBA" id="ARBA00060953"/>
    </source>
</evidence>